<feature type="region of interest" description="Disordered" evidence="1">
    <location>
        <begin position="112"/>
        <end position="142"/>
    </location>
</feature>
<evidence type="ECO:0000256" key="1">
    <source>
        <dbReference type="SAM" id="MobiDB-lite"/>
    </source>
</evidence>
<protein>
    <submittedName>
        <fullName evidence="2">Uncharacterized protein</fullName>
    </submittedName>
</protein>
<organism evidence="2 3">
    <name type="scientific">Neoarthrinium moseri</name>
    <dbReference type="NCBI Taxonomy" id="1658444"/>
    <lineage>
        <taxon>Eukaryota</taxon>
        <taxon>Fungi</taxon>
        <taxon>Dikarya</taxon>
        <taxon>Ascomycota</taxon>
        <taxon>Pezizomycotina</taxon>
        <taxon>Sordariomycetes</taxon>
        <taxon>Xylariomycetidae</taxon>
        <taxon>Amphisphaeriales</taxon>
        <taxon>Apiosporaceae</taxon>
        <taxon>Neoarthrinium</taxon>
    </lineage>
</organism>
<dbReference type="Proteomes" id="UP000829685">
    <property type="component" value="Unassembled WGS sequence"/>
</dbReference>
<dbReference type="AlphaFoldDB" id="A0A9P9WCB4"/>
<gene>
    <name evidence="2" type="ORF">JX265_011688</name>
</gene>
<accession>A0A9P9WCB4</accession>
<proteinExistence type="predicted"/>
<feature type="compositionally biased region" description="Low complexity" evidence="1">
    <location>
        <begin position="113"/>
        <end position="137"/>
    </location>
</feature>
<evidence type="ECO:0000313" key="3">
    <source>
        <dbReference type="Proteomes" id="UP000829685"/>
    </source>
</evidence>
<sequence>MDTFHMLQLLRNLTIRAIHANVCHHRDYVATTHYDATHQPIGSACHRFLTNTEEPDRPGSPLSIISDFYEIREPLGSGSSTNINVEDRWAYSRSATISDDNTSQDTMASRYIGKSYSDSGNSYSSVKSRSTRSQSSSPYLPRPFDVIRDDSQVFQVLNGTSTSSDSHRAVLEPWVRVPGSRYDLCSRQPSLNIESALSEAMDDEIFDQRELH</sequence>
<reference evidence="2" key="1">
    <citation type="submission" date="2021-03" db="EMBL/GenBank/DDBJ databases">
        <title>Revisited historic fungal species revealed as producer of novel bioactive compounds through whole genome sequencing and comparative genomics.</title>
        <authorList>
            <person name="Vignolle G.A."/>
            <person name="Hochenegger N."/>
            <person name="Mach R.L."/>
            <person name="Mach-Aigner A.R."/>
            <person name="Javad Rahimi M."/>
            <person name="Salim K.A."/>
            <person name="Chan C.M."/>
            <person name="Lim L.B.L."/>
            <person name="Cai F."/>
            <person name="Druzhinina I.S."/>
            <person name="U'Ren J.M."/>
            <person name="Derntl C."/>
        </authorList>
    </citation>
    <scope>NUCLEOTIDE SEQUENCE</scope>
    <source>
        <strain evidence="2">TUCIM 5799</strain>
    </source>
</reference>
<evidence type="ECO:0000313" key="2">
    <source>
        <dbReference type="EMBL" id="KAI1856441.1"/>
    </source>
</evidence>
<dbReference type="EMBL" id="JAFIMR010000044">
    <property type="protein sequence ID" value="KAI1856441.1"/>
    <property type="molecule type" value="Genomic_DNA"/>
</dbReference>
<comment type="caution">
    <text evidence="2">The sequence shown here is derived from an EMBL/GenBank/DDBJ whole genome shotgun (WGS) entry which is preliminary data.</text>
</comment>
<name>A0A9P9WCB4_9PEZI</name>
<keyword evidence="3" id="KW-1185">Reference proteome</keyword>